<keyword evidence="3" id="KW-1185">Reference proteome</keyword>
<dbReference type="PROSITE" id="PS51819">
    <property type="entry name" value="VOC"/>
    <property type="match status" value="1"/>
</dbReference>
<dbReference type="OrthoDB" id="9794917at2"/>
<dbReference type="RefSeq" id="WP_093343868.1">
    <property type="nucleotide sequence ID" value="NZ_FOUY01000015.1"/>
</dbReference>
<dbReference type="AlphaFoldDB" id="A0A1I4ZJE5"/>
<proteinExistence type="predicted"/>
<dbReference type="Pfam" id="PF00903">
    <property type="entry name" value="Glyoxalase"/>
    <property type="match status" value="1"/>
</dbReference>
<evidence type="ECO:0000313" key="3">
    <source>
        <dbReference type="Proteomes" id="UP000199614"/>
    </source>
</evidence>
<dbReference type="STRING" id="260086.SAMN05216207_1015103"/>
<dbReference type="GO" id="GO:0051213">
    <property type="term" value="F:dioxygenase activity"/>
    <property type="evidence" value="ECO:0007669"/>
    <property type="project" value="UniProtKB-KW"/>
</dbReference>
<evidence type="ECO:0000313" key="2">
    <source>
        <dbReference type="EMBL" id="SFN50362.1"/>
    </source>
</evidence>
<dbReference type="Gene3D" id="3.10.180.10">
    <property type="entry name" value="2,3-Dihydroxybiphenyl 1,2-Dioxygenase, domain 1"/>
    <property type="match status" value="1"/>
</dbReference>
<dbReference type="Proteomes" id="UP000199614">
    <property type="component" value="Unassembled WGS sequence"/>
</dbReference>
<dbReference type="InterPro" id="IPR004360">
    <property type="entry name" value="Glyas_Fos-R_dOase_dom"/>
</dbReference>
<name>A0A1I4ZJE5_PSUAM</name>
<sequence length="145" mass="15832">MLTNISLVTLYVTDQDASKRFYCDVLGFVEGTDVSMGDGFRWVTVHHPDHPELEVALMTPGPPLDEQMAQAVSRSLAAGRMGGFGLTTDDCHGDHAKLSAQGVEFPQPPSDRPYGIEAVMRDNSGNWLVLVEPRPYDGSDFPHAT</sequence>
<reference evidence="2 3" key="1">
    <citation type="submission" date="2016-10" db="EMBL/GenBank/DDBJ databases">
        <authorList>
            <person name="de Groot N.N."/>
        </authorList>
    </citation>
    <scope>NUCLEOTIDE SEQUENCE [LARGE SCALE GENOMIC DNA]</scope>
    <source>
        <strain evidence="2 3">CGMCC 4.1877</strain>
    </source>
</reference>
<dbReference type="PANTHER" id="PTHR36437:SF2">
    <property type="entry name" value="GLYOXALASE_BLEOMYCIN RESISTANCE PROTEIN_DIOXYGENASE"/>
    <property type="match status" value="1"/>
</dbReference>
<evidence type="ECO:0000259" key="1">
    <source>
        <dbReference type="PROSITE" id="PS51819"/>
    </source>
</evidence>
<dbReference type="PANTHER" id="PTHR36437">
    <property type="entry name" value="GLYOXALASE/BLEOMYCIN RESISTANCE PROTEIN/DIOXYGENASE"/>
    <property type="match status" value="1"/>
</dbReference>
<protein>
    <submittedName>
        <fullName evidence="2">Catechol 2,3-dioxygenase</fullName>
    </submittedName>
</protein>
<feature type="domain" description="VOC" evidence="1">
    <location>
        <begin position="4"/>
        <end position="133"/>
    </location>
</feature>
<dbReference type="InterPro" id="IPR037523">
    <property type="entry name" value="VOC_core"/>
</dbReference>
<gene>
    <name evidence="2" type="ORF">SAMN05216207_1015103</name>
</gene>
<dbReference type="EMBL" id="FOUY01000015">
    <property type="protein sequence ID" value="SFN50362.1"/>
    <property type="molecule type" value="Genomic_DNA"/>
</dbReference>
<accession>A0A1I4ZJE5</accession>
<keyword evidence="2" id="KW-0560">Oxidoreductase</keyword>
<keyword evidence="2" id="KW-0223">Dioxygenase</keyword>
<dbReference type="SUPFAM" id="SSF54593">
    <property type="entry name" value="Glyoxalase/Bleomycin resistance protein/Dihydroxybiphenyl dioxygenase"/>
    <property type="match status" value="1"/>
</dbReference>
<dbReference type="InterPro" id="IPR029068">
    <property type="entry name" value="Glyas_Bleomycin-R_OHBP_Dase"/>
</dbReference>
<organism evidence="2 3">
    <name type="scientific">Pseudonocardia ammonioxydans</name>
    <dbReference type="NCBI Taxonomy" id="260086"/>
    <lineage>
        <taxon>Bacteria</taxon>
        <taxon>Bacillati</taxon>
        <taxon>Actinomycetota</taxon>
        <taxon>Actinomycetes</taxon>
        <taxon>Pseudonocardiales</taxon>
        <taxon>Pseudonocardiaceae</taxon>
        <taxon>Pseudonocardia</taxon>
    </lineage>
</organism>